<accession>A0A8S5MX69</accession>
<dbReference type="SUPFAM" id="SSF50249">
    <property type="entry name" value="Nucleic acid-binding proteins"/>
    <property type="match status" value="1"/>
</dbReference>
<sequence length="240" mass="26941">MRTRVRLSQPPRALRRTSGRQPEKKALHLGVCRGLEPRPRHAHRFTISRKKMITMANPRKVVTRADENIRLGYVHLLEPYVASQDQDPKFSCMLIIPKTAKRTLAAIKAAQQAAIEEQKGKFGGKVPKNLKSTLHDGDEDADLERNPELEGCYYMNVSAKRRPGVVDRDLNPILDSTEVYSGIFARVSMSAYCYNTNGNRGVTFGLENVQKVRDGEMLGGGASRAEDDFDVLEDDEDDIL</sequence>
<dbReference type="InterPro" id="IPR022595">
    <property type="entry name" value="Enc34_ssDNA-bd"/>
</dbReference>
<organism evidence="2">
    <name type="scientific">Siphoviridae sp. ctu1h4</name>
    <dbReference type="NCBI Taxonomy" id="2826499"/>
    <lineage>
        <taxon>Viruses</taxon>
        <taxon>Duplodnaviria</taxon>
        <taxon>Heunggongvirae</taxon>
        <taxon>Uroviricota</taxon>
        <taxon>Caudoviricetes</taxon>
    </lineage>
</organism>
<dbReference type="EMBL" id="BK015001">
    <property type="protein sequence ID" value="DAD86507.1"/>
    <property type="molecule type" value="Genomic_DNA"/>
</dbReference>
<feature type="region of interest" description="Disordered" evidence="1">
    <location>
        <begin position="1"/>
        <end position="23"/>
    </location>
</feature>
<dbReference type="Pfam" id="PF10991">
    <property type="entry name" value="Enc34_ssDNA-bd"/>
    <property type="match status" value="1"/>
</dbReference>
<name>A0A8S5MX69_9CAUD</name>
<evidence type="ECO:0000313" key="2">
    <source>
        <dbReference type="EMBL" id="DAD86507.1"/>
    </source>
</evidence>
<reference evidence="2" key="1">
    <citation type="journal article" date="2021" name="Proc. Natl. Acad. Sci. U.S.A.">
        <title>A Catalog of Tens of Thousands of Viruses from Human Metagenomes Reveals Hidden Associations with Chronic Diseases.</title>
        <authorList>
            <person name="Tisza M.J."/>
            <person name="Buck C.B."/>
        </authorList>
    </citation>
    <scope>NUCLEOTIDE SEQUENCE</scope>
    <source>
        <strain evidence="2">Ctu1h4</strain>
    </source>
</reference>
<evidence type="ECO:0000256" key="1">
    <source>
        <dbReference type="SAM" id="MobiDB-lite"/>
    </source>
</evidence>
<proteinExistence type="predicted"/>
<protein>
    <submittedName>
        <fullName evidence="2">DNA helix destabilizing protein</fullName>
    </submittedName>
</protein>
<dbReference type="Gene3D" id="2.40.50.140">
    <property type="entry name" value="Nucleic acid-binding proteins"/>
    <property type="match status" value="1"/>
</dbReference>
<dbReference type="InterPro" id="IPR012340">
    <property type="entry name" value="NA-bd_OB-fold"/>
</dbReference>